<name>A0A0B6YNA2_9EUPU</name>
<accession>A0A0B6YNA2</accession>
<feature type="non-terminal residue" evidence="2">
    <location>
        <position position="72"/>
    </location>
</feature>
<feature type="region of interest" description="Disordered" evidence="1">
    <location>
        <begin position="53"/>
        <end position="72"/>
    </location>
</feature>
<feature type="region of interest" description="Disordered" evidence="1">
    <location>
        <begin position="24"/>
        <end position="43"/>
    </location>
</feature>
<dbReference type="AlphaFoldDB" id="A0A0B6YNA2"/>
<gene>
    <name evidence="2" type="primary">ORF30896</name>
</gene>
<proteinExistence type="predicted"/>
<dbReference type="EMBL" id="HACG01010849">
    <property type="protein sequence ID" value="CEK57714.1"/>
    <property type="molecule type" value="Transcribed_RNA"/>
</dbReference>
<organism evidence="2">
    <name type="scientific">Arion vulgaris</name>
    <dbReference type="NCBI Taxonomy" id="1028688"/>
    <lineage>
        <taxon>Eukaryota</taxon>
        <taxon>Metazoa</taxon>
        <taxon>Spiralia</taxon>
        <taxon>Lophotrochozoa</taxon>
        <taxon>Mollusca</taxon>
        <taxon>Gastropoda</taxon>
        <taxon>Heterobranchia</taxon>
        <taxon>Euthyneura</taxon>
        <taxon>Panpulmonata</taxon>
        <taxon>Eupulmonata</taxon>
        <taxon>Stylommatophora</taxon>
        <taxon>Helicina</taxon>
        <taxon>Arionoidea</taxon>
        <taxon>Arionidae</taxon>
        <taxon>Arion</taxon>
    </lineage>
</organism>
<reference evidence="2" key="1">
    <citation type="submission" date="2014-12" db="EMBL/GenBank/DDBJ databases">
        <title>Insight into the proteome of Arion vulgaris.</title>
        <authorList>
            <person name="Aradska J."/>
            <person name="Bulat T."/>
            <person name="Smidak R."/>
            <person name="Sarate P."/>
            <person name="Gangsoo J."/>
            <person name="Sialana F."/>
            <person name="Bilban M."/>
            <person name="Lubec G."/>
        </authorList>
    </citation>
    <scope>NUCLEOTIDE SEQUENCE</scope>
    <source>
        <tissue evidence="2">Skin</tissue>
    </source>
</reference>
<evidence type="ECO:0000256" key="1">
    <source>
        <dbReference type="SAM" id="MobiDB-lite"/>
    </source>
</evidence>
<sequence>MDENSELTNVPDYQKIMQTSQSASVQGLNAGHNTTNWTDGIETLTPSPIVRQQLSSATGSSDQQKQQQHFNY</sequence>
<protein>
    <submittedName>
        <fullName evidence="2">Uncharacterized protein</fullName>
    </submittedName>
</protein>
<evidence type="ECO:0000313" key="2">
    <source>
        <dbReference type="EMBL" id="CEK57714.1"/>
    </source>
</evidence>